<keyword evidence="3" id="KW-0812">Transmembrane</keyword>
<feature type="coiled-coil region" evidence="1">
    <location>
        <begin position="61"/>
        <end position="127"/>
    </location>
</feature>
<organism evidence="4 5">
    <name type="scientific">Providencia stuartii (strain MRSN 2154)</name>
    <dbReference type="NCBI Taxonomy" id="1157951"/>
    <lineage>
        <taxon>Bacteria</taxon>
        <taxon>Pseudomonadati</taxon>
        <taxon>Pseudomonadota</taxon>
        <taxon>Gammaproteobacteria</taxon>
        <taxon>Enterobacterales</taxon>
        <taxon>Morganellaceae</taxon>
        <taxon>Providencia</taxon>
    </lineage>
</organism>
<dbReference type="EMBL" id="CP003488">
    <property type="protein sequence ID" value="AFH94191.1"/>
    <property type="molecule type" value="Genomic_DNA"/>
</dbReference>
<feature type="compositionally biased region" description="Polar residues" evidence="2">
    <location>
        <begin position="396"/>
        <end position="408"/>
    </location>
</feature>
<feature type="transmembrane region" description="Helical" evidence="3">
    <location>
        <begin position="36"/>
        <end position="56"/>
    </location>
</feature>
<evidence type="ECO:0000313" key="5">
    <source>
        <dbReference type="Proteomes" id="UP000005012"/>
    </source>
</evidence>
<name>A0A140NMP9_PROSM</name>
<feature type="region of interest" description="Disordered" evidence="2">
    <location>
        <begin position="364"/>
        <end position="408"/>
    </location>
</feature>
<keyword evidence="3" id="KW-1133">Transmembrane helix</keyword>
<dbReference type="NCBIfam" id="NF008173">
    <property type="entry name" value="PRK10920.1"/>
    <property type="match status" value="1"/>
</dbReference>
<sequence>MTEHNKSTETVNNDTVADTPNNRQTKPSSEQKRSGLIGSAIAIAIIIAIGGGIYYFTQQSNTQLANENSELKKQLSELIEQQKADRQRLDSLVASQSALSSQAREYEDQLNRRMQELQAHVNALSSSDVKSWLLAQADFMVKMAGRKLWNDHDPVTAAVLLKSADSSLAEMNDPSLLDIRKAIKNDIASLAAINQVDYDGIILRLNQLSNEVDNLRLNDINSGDAKVDDDEQVSGDIADWKQNLSRSWKSFTSDFITVRARDGSEAPLLAPNQDIYLRENIRSQLLIAAQAVPRYQEETYKQSLEQVSTWVRAYFDVNAPATKAFLAEVDELLNQSIDTEMPDTLESQPKLEKVMQARVRNLLAQSEESAKASATPAVKEEKQPSETEAKPEKSESSVVTAPTNEQKG</sequence>
<evidence type="ECO:0000256" key="3">
    <source>
        <dbReference type="SAM" id="Phobius"/>
    </source>
</evidence>
<dbReference type="OrthoDB" id="5739852at2"/>
<dbReference type="RefSeq" id="WP_004915527.1">
    <property type="nucleotide sequence ID" value="NC_017731.1"/>
</dbReference>
<dbReference type="PANTHER" id="PTHR38043">
    <property type="entry name" value="PROTEIN HEMX"/>
    <property type="match status" value="1"/>
</dbReference>
<keyword evidence="3" id="KW-0472">Membrane</keyword>
<dbReference type="PANTHER" id="PTHR38043:SF1">
    <property type="entry name" value="PROTEIN HEMX"/>
    <property type="match status" value="1"/>
</dbReference>
<dbReference type="Pfam" id="PF04375">
    <property type="entry name" value="HemX"/>
    <property type="match status" value="1"/>
</dbReference>
<evidence type="ECO:0000256" key="1">
    <source>
        <dbReference type="SAM" id="Coils"/>
    </source>
</evidence>
<accession>A0A140NMP9</accession>
<dbReference type="HOGENOM" id="CLU_036381_1_0_6"/>
<evidence type="ECO:0000256" key="2">
    <source>
        <dbReference type="SAM" id="MobiDB-lite"/>
    </source>
</evidence>
<protein>
    <submittedName>
        <fullName evidence="4">Uroporphyrinogen III C-methyltransferase</fullName>
    </submittedName>
</protein>
<feature type="compositionally biased region" description="Basic and acidic residues" evidence="2">
    <location>
        <begin position="378"/>
        <end position="395"/>
    </location>
</feature>
<evidence type="ECO:0000313" key="4">
    <source>
        <dbReference type="EMBL" id="AFH94191.1"/>
    </source>
</evidence>
<feature type="region of interest" description="Disordered" evidence="2">
    <location>
        <begin position="1"/>
        <end position="33"/>
    </location>
</feature>
<feature type="compositionally biased region" description="Polar residues" evidence="2">
    <location>
        <begin position="8"/>
        <end position="28"/>
    </location>
</feature>
<dbReference type="PATRIC" id="fig|1157951.4.peg.2355"/>
<dbReference type="KEGG" id="psi:S70_11720"/>
<dbReference type="InterPro" id="IPR007470">
    <property type="entry name" value="HemX"/>
</dbReference>
<dbReference type="Proteomes" id="UP000005012">
    <property type="component" value="Chromosome"/>
</dbReference>
<dbReference type="AlphaFoldDB" id="A0A140NMP9"/>
<dbReference type="GeneID" id="93521060"/>
<keyword evidence="1" id="KW-0175">Coiled coil</keyword>
<gene>
    <name evidence="4" type="ordered locus">S70_11720</name>
</gene>
<proteinExistence type="predicted"/>
<reference evidence="5" key="2">
    <citation type="submission" date="2012-04" db="EMBL/GenBank/DDBJ databases">
        <title>Complete genome sequence of Providencia stuartii clinical isolate MRSN 2154.</title>
        <authorList>
            <person name="Clifford R.J."/>
            <person name="Hang J."/>
            <person name="Riley M.C."/>
            <person name="Onmus-Leone F."/>
            <person name="Kuschner R.A."/>
            <person name="Lesho E.P."/>
            <person name="Waterman P.E."/>
        </authorList>
    </citation>
    <scope>NUCLEOTIDE SEQUENCE [LARGE SCALE GENOMIC DNA]</scope>
    <source>
        <strain evidence="5">MRSN 2154</strain>
    </source>
</reference>
<reference evidence="4 5" key="1">
    <citation type="journal article" date="2012" name="J. Bacteriol.">
        <title>Complete Genome Sequence of Providencia stuartii Clinical Isolate MRSN 2154.</title>
        <authorList>
            <person name="Clifford R.J."/>
            <person name="Hang J."/>
            <person name="Riley M.C."/>
            <person name="Onmus-Leone F."/>
            <person name="Kuschner R.A."/>
            <person name="Lesho E.P."/>
            <person name="Waterman P.E."/>
        </authorList>
    </citation>
    <scope>NUCLEOTIDE SEQUENCE [LARGE SCALE GENOMIC DNA]</scope>
    <source>
        <strain evidence="4 5">MRSN 2154</strain>
    </source>
</reference>